<protein>
    <submittedName>
        <fullName evidence="1">Uncharacterized protein</fullName>
    </submittedName>
</protein>
<gene>
    <name evidence="1" type="ORF">METZ01_LOCUS445575</name>
</gene>
<sequence length="25" mass="2887">MKSALAIEESRRNTGVKWWARLGLN</sequence>
<dbReference type="AlphaFoldDB" id="A0A382ZB41"/>
<evidence type="ECO:0000313" key="1">
    <source>
        <dbReference type="EMBL" id="SVD92721.1"/>
    </source>
</evidence>
<name>A0A382ZB41_9ZZZZ</name>
<organism evidence="1">
    <name type="scientific">marine metagenome</name>
    <dbReference type="NCBI Taxonomy" id="408172"/>
    <lineage>
        <taxon>unclassified sequences</taxon>
        <taxon>metagenomes</taxon>
        <taxon>ecological metagenomes</taxon>
    </lineage>
</organism>
<reference evidence="1" key="1">
    <citation type="submission" date="2018-05" db="EMBL/GenBank/DDBJ databases">
        <authorList>
            <person name="Lanie J.A."/>
            <person name="Ng W.-L."/>
            <person name="Kazmierczak K.M."/>
            <person name="Andrzejewski T.M."/>
            <person name="Davidsen T.M."/>
            <person name="Wayne K.J."/>
            <person name="Tettelin H."/>
            <person name="Glass J.I."/>
            <person name="Rusch D."/>
            <person name="Podicherti R."/>
            <person name="Tsui H.-C.T."/>
            <person name="Winkler M.E."/>
        </authorList>
    </citation>
    <scope>NUCLEOTIDE SEQUENCE</scope>
</reference>
<dbReference type="EMBL" id="UINC01182481">
    <property type="protein sequence ID" value="SVD92721.1"/>
    <property type="molecule type" value="Genomic_DNA"/>
</dbReference>
<feature type="non-terminal residue" evidence="1">
    <location>
        <position position="25"/>
    </location>
</feature>
<accession>A0A382ZB41</accession>
<proteinExistence type="predicted"/>